<dbReference type="PROSITE" id="PS51721">
    <property type="entry name" value="G_CP"/>
    <property type="match status" value="1"/>
</dbReference>
<name>A0ABV6PBP6_9MICC</name>
<keyword evidence="3" id="KW-0690">Ribosome biogenesis</keyword>
<dbReference type="InterPro" id="IPR030378">
    <property type="entry name" value="G_CP_dom"/>
</dbReference>
<feature type="binding site" evidence="3">
    <location>
        <position position="312"/>
    </location>
    <ligand>
        <name>Zn(2+)</name>
        <dbReference type="ChEBI" id="CHEBI:29105"/>
    </ligand>
</feature>
<dbReference type="RefSeq" id="WP_377459796.1">
    <property type="nucleotide sequence ID" value="NZ_JBHLUB010000031.1"/>
</dbReference>
<dbReference type="Pfam" id="PF03193">
    <property type="entry name" value="RsgA_GTPase"/>
    <property type="match status" value="1"/>
</dbReference>
<feature type="domain" description="EngC GTPase" evidence="5">
    <location>
        <begin position="127"/>
        <end position="286"/>
    </location>
</feature>
<dbReference type="Gene3D" id="3.40.50.300">
    <property type="entry name" value="P-loop containing nucleotide triphosphate hydrolases"/>
    <property type="match status" value="1"/>
</dbReference>
<keyword evidence="3" id="KW-0862">Zinc</keyword>
<evidence type="ECO:0000256" key="1">
    <source>
        <dbReference type="ARBA" id="ARBA00022741"/>
    </source>
</evidence>
<dbReference type="InterPro" id="IPR010914">
    <property type="entry name" value="RsgA_GTPase_dom"/>
</dbReference>
<protein>
    <recommendedName>
        <fullName evidence="3">Small ribosomal subunit biogenesis GTPase RsgA</fullName>
        <ecNumber evidence="3">3.6.1.-</ecNumber>
    </recommendedName>
</protein>
<dbReference type="SUPFAM" id="SSF52540">
    <property type="entry name" value="P-loop containing nucleoside triphosphate hydrolases"/>
    <property type="match status" value="1"/>
</dbReference>
<evidence type="ECO:0000256" key="2">
    <source>
        <dbReference type="ARBA" id="ARBA00023134"/>
    </source>
</evidence>
<dbReference type="HAMAP" id="MF_01820">
    <property type="entry name" value="GTPase_RsgA"/>
    <property type="match status" value="1"/>
</dbReference>
<accession>A0ABV6PBP6</accession>
<feature type="binding site" evidence="3">
    <location>
        <begin position="167"/>
        <end position="170"/>
    </location>
    <ligand>
        <name>GTP</name>
        <dbReference type="ChEBI" id="CHEBI:37565"/>
    </ligand>
</feature>
<dbReference type="EC" id="3.6.1.-" evidence="3"/>
<comment type="cofactor">
    <cofactor evidence="3">
        <name>Zn(2+)</name>
        <dbReference type="ChEBI" id="CHEBI:29105"/>
    </cofactor>
    <text evidence="3">Binds 1 zinc ion per subunit.</text>
</comment>
<dbReference type="InterPro" id="IPR027417">
    <property type="entry name" value="P-loop_NTPase"/>
</dbReference>
<feature type="compositionally biased region" description="Basic and acidic residues" evidence="4">
    <location>
        <begin position="1"/>
        <end position="13"/>
    </location>
</feature>
<evidence type="ECO:0000259" key="6">
    <source>
        <dbReference type="PROSITE" id="PS51721"/>
    </source>
</evidence>
<feature type="binding site" evidence="3">
    <location>
        <begin position="228"/>
        <end position="236"/>
    </location>
    <ligand>
        <name>GTP</name>
        <dbReference type="ChEBI" id="CHEBI:37565"/>
    </ligand>
</feature>
<organism evidence="7 8">
    <name type="scientific">Micrococcoides hystricis</name>
    <dbReference type="NCBI Taxonomy" id="1572761"/>
    <lineage>
        <taxon>Bacteria</taxon>
        <taxon>Bacillati</taxon>
        <taxon>Actinomycetota</taxon>
        <taxon>Actinomycetes</taxon>
        <taxon>Micrococcales</taxon>
        <taxon>Micrococcaceae</taxon>
        <taxon>Micrococcoides</taxon>
    </lineage>
</organism>
<feature type="compositionally biased region" description="Basic residues" evidence="4">
    <location>
        <begin position="16"/>
        <end position="30"/>
    </location>
</feature>
<dbReference type="Proteomes" id="UP001589862">
    <property type="component" value="Unassembled WGS sequence"/>
</dbReference>
<dbReference type="EMBL" id="JBHLUB010000031">
    <property type="protein sequence ID" value="MFC0582549.1"/>
    <property type="molecule type" value="Genomic_DNA"/>
</dbReference>
<comment type="caution">
    <text evidence="7">The sequence shown here is derived from an EMBL/GenBank/DDBJ whole genome shotgun (WGS) entry which is preliminary data.</text>
</comment>
<dbReference type="InterPro" id="IPR004881">
    <property type="entry name" value="Ribosome_biogen_GTPase_RsgA"/>
</dbReference>
<proteinExistence type="inferred from homology"/>
<gene>
    <name evidence="3 7" type="primary">rsgA</name>
    <name evidence="7" type="ORF">ACFFFR_09190</name>
</gene>
<sequence length="372" mass="39600">MSGRWDHYDESAARIRPSKRGSRPRSKRRPEHQDAVIGRIVTVDRGRYRAHVSAEAADDGAPARVVTAVRAKELRRKPVVPGDRVSLVGDLSGQPGTLARLVKIQPRTTMLRRSADDTDEVERVIVANADQLLIVVAAANPEPRHGFVDRALAAAFDAGLDPLICVTKADLRDPEEFLAPYRHLQIPIVISHPVDDGSIDPGMSLPLDQDFLAEVQELLAGHITVLLGHSGVGKSTLVNALTGSTRATSHVNVVTGRGRHTSSSAQAIAIDDGVDDTWVIDTPGVRTLGLGHVPAENILAAFTDLVPATAECPRGCTHAAGAPGCMLDPWVAEGKAGPAGAQRLDSLRKLLLSRTDALEEGDDDAKELGTLG</sequence>
<comment type="similarity">
    <text evidence="3">Belongs to the TRAFAC class YlqF/YawG GTPase family. RsgA subfamily.</text>
</comment>
<feature type="binding site" evidence="3">
    <location>
        <position position="325"/>
    </location>
    <ligand>
        <name>Zn(2+)</name>
        <dbReference type="ChEBI" id="CHEBI:29105"/>
    </ligand>
</feature>
<keyword evidence="3" id="KW-0378">Hydrolase</keyword>
<evidence type="ECO:0000256" key="4">
    <source>
        <dbReference type="SAM" id="MobiDB-lite"/>
    </source>
</evidence>
<evidence type="ECO:0000259" key="5">
    <source>
        <dbReference type="PROSITE" id="PS50936"/>
    </source>
</evidence>
<dbReference type="PANTHER" id="PTHR32120:SF11">
    <property type="entry name" value="SMALL RIBOSOMAL SUBUNIT BIOGENESIS GTPASE RSGA 1, MITOCHONDRIAL-RELATED"/>
    <property type="match status" value="1"/>
</dbReference>
<reference evidence="7 8" key="1">
    <citation type="submission" date="2024-09" db="EMBL/GenBank/DDBJ databases">
        <authorList>
            <person name="Sun Q."/>
            <person name="Mori K."/>
        </authorList>
    </citation>
    <scope>NUCLEOTIDE SEQUENCE [LARGE SCALE GENOMIC DNA]</scope>
    <source>
        <strain evidence="7 8">NCAIM B.02604</strain>
    </source>
</reference>
<feature type="binding site" evidence="3">
    <location>
        <position position="316"/>
    </location>
    <ligand>
        <name>Zn(2+)</name>
        <dbReference type="ChEBI" id="CHEBI:29105"/>
    </ligand>
</feature>
<comment type="subcellular location">
    <subcellularLocation>
        <location evidence="3">Cytoplasm</location>
    </subcellularLocation>
</comment>
<dbReference type="PANTHER" id="PTHR32120">
    <property type="entry name" value="SMALL RIBOSOMAL SUBUNIT BIOGENESIS GTPASE RSGA"/>
    <property type="match status" value="1"/>
</dbReference>
<evidence type="ECO:0000313" key="8">
    <source>
        <dbReference type="Proteomes" id="UP001589862"/>
    </source>
</evidence>
<dbReference type="PROSITE" id="PS50936">
    <property type="entry name" value="ENGC_GTPASE"/>
    <property type="match status" value="1"/>
</dbReference>
<evidence type="ECO:0000256" key="3">
    <source>
        <dbReference type="HAMAP-Rule" id="MF_01820"/>
    </source>
</evidence>
<feature type="domain" description="CP-type G" evidence="6">
    <location>
        <begin position="118"/>
        <end position="288"/>
    </location>
</feature>
<keyword evidence="3" id="KW-0963">Cytoplasm</keyword>
<comment type="function">
    <text evidence="3">One of several proteins that assist in the late maturation steps of the functional core of the 30S ribosomal subunit. Helps release RbfA from mature subunits. May play a role in the assembly of ribosomal proteins into the subunit. Circularly permuted GTPase that catalyzes slow GTP hydrolysis, GTPase activity is stimulated by the 30S ribosomal subunit.</text>
</comment>
<keyword evidence="3" id="KW-0479">Metal-binding</keyword>
<comment type="subunit">
    <text evidence="3">Monomer. Associates with 30S ribosomal subunit, binds 16S rRNA.</text>
</comment>
<keyword evidence="3" id="KW-0699">rRNA-binding</keyword>
<keyword evidence="2 3" id="KW-0342">GTP-binding</keyword>
<keyword evidence="8" id="KW-1185">Reference proteome</keyword>
<dbReference type="CDD" id="cd01854">
    <property type="entry name" value="YjeQ_EngC"/>
    <property type="match status" value="1"/>
</dbReference>
<dbReference type="NCBIfam" id="TIGR00157">
    <property type="entry name" value="ribosome small subunit-dependent GTPase A"/>
    <property type="match status" value="1"/>
</dbReference>
<evidence type="ECO:0000313" key="7">
    <source>
        <dbReference type="EMBL" id="MFC0582549.1"/>
    </source>
</evidence>
<feature type="binding site" evidence="3">
    <location>
        <position position="318"/>
    </location>
    <ligand>
        <name>Zn(2+)</name>
        <dbReference type="ChEBI" id="CHEBI:29105"/>
    </ligand>
</feature>
<keyword evidence="1 3" id="KW-0547">Nucleotide-binding</keyword>
<keyword evidence="3" id="KW-0694">RNA-binding</keyword>
<feature type="region of interest" description="Disordered" evidence="4">
    <location>
        <begin position="1"/>
        <end position="33"/>
    </location>
</feature>